<dbReference type="AlphaFoldDB" id="A0A7T7L304"/>
<sequence>MSKTEHETSPPGTLVCPVCEHPLDMSIKKRHKTLGVFVPVWGPDPCQNPECLETLKERERNSPQND</sequence>
<evidence type="ECO:0000313" key="1">
    <source>
        <dbReference type="EMBL" id="QQM45515.1"/>
    </source>
</evidence>
<dbReference type="EMBL" id="CP066831">
    <property type="protein sequence ID" value="QQM45515.1"/>
    <property type="molecule type" value="Genomic_DNA"/>
</dbReference>
<evidence type="ECO:0000313" key="2">
    <source>
        <dbReference type="Proteomes" id="UP000595636"/>
    </source>
</evidence>
<protein>
    <submittedName>
        <fullName evidence="1">Uncharacterized protein</fullName>
    </submittedName>
</protein>
<proteinExistence type="predicted"/>
<organism evidence="1 2">
    <name type="scientific">Streptomyces liliifuscus</name>
    <dbReference type="NCBI Taxonomy" id="2797636"/>
    <lineage>
        <taxon>Bacteria</taxon>
        <taxon>Bacillati</taxon>
        <taxon>Actinomycetota</taxon>
        <taxon>Actinomycetes</taxon>
        <taxon>Kitasatosporales</taxon>
        <taxon>Streptomycetaceae</taxon>
        <taxon>Streptomyces</taxon>
    </lineage>
</organism>
<gene>
    <name evidence="1" type="ORF">JEQ17_42970</name>
</gene>
<reference evidence="1 2" key="1">
    <citation type="submission" date="2020-12" db="EMBL/GenBank/DDBJ databases">
        <title>A novel species.</title>
        <authorList>
            <person name="Li K."/>
        </authorList>
    </citation>
    <scope>NUCLEOTIDE SEQUENCE [LARGE SCALE GENOMIC DNA]</scope>
    <source>
        <strain evidence="1 2">ZYC-3</strain>
    </source>
</reference>
<accession>A0A7T7L304</accession>
<dbReference type="Proteomes" id="UP000595636">
    <property type="component" value="Chromosome"/>
</dbReference>
<dbReference type="KEGG" id="slf:JEQ17_42970"/>
<keyword evidence="2" id="KW-1185">Reference proteome</keyword>
<name>A0A7T7L304_9ACTN</name>